<dbReference type="RefSeq" id="WP_189882830.1">
    <property type="nucleotide sequence ID" value="NZ_BMVN01000003.1"/>
</dbReference>
<dbReference type="EMBL" id="BMVN01000003">
    <property type="protein sequence ID" value="GHA08625.1"/>
    <property type="molecule type" value="Genomic_DNA"/>
</dbReference>
<keyword evidence="2" id="KW-1185">Reference proteome</keyword>
<dbReference type="Proteomes" id="UP000653644">
    <property type="component" value="Unassembled WGS sequence"/>
</dbReference>
<evidence type="ECO:0000313" key="1">
    <source>
        <dbReference type="EMBL" id="GHA08625.1"/>
    </source>
</evidence>
<evidence type="ECO:0008006" key="3">
    <source>
        <dbReference type="Google" id="ProtNLM"/>
    </source>
</evidence>
<comment type="caution">
    <text evidence="1">The sequence shown here is derived from an EMBL/GenBank/DDBJ whole genome shotgun (WGS) entry which is preliminary data.</text>
</comment>
<reference evidence="2" key="1">
    <citation type="journal article" date="2019" name="Int. J. Syst. Evol. Microbiol.">
        <title>The Global Catalogue of Microorganisms (GCM) 10K type strain sequencing project: providing services to taxonomists for standard genome sequencing and annotation.</title>
        <authorList>
            <consortium name="The Broad Institute Genomics Platform"/>
            <consortium name="The Broad Institute Genome Sequencing Center for Infectious Disease"/>
            <person name="Wu L."/>
            <person name="Ma J."/>
        </authorList>
    </citation>
    <scope>NUCLEOTIDE SEQUENCE [LARGE SCALE GENOMIC DNA]</scope>
    <source>
        <strain evidence="2">JCM 4733</strain>
    </source>
</reference>
<organism evidence="1 2">
    <name type="scientific">Streptomyces canarius</name>
    <dbReference type="NCBI Taxonomy" id="285453"/>
    <lineage>
        <taxon>Bacteria</taxon>
        <taxon>Bacillati</taxon>
        <taxon>Actinomycetota</taxon>
        <taxon>Actinomycetes</taxon>
        <taxon>Kitasatosporales</taxon>
        <taxon>Streptomycetaceae</taxon>
        <taxon>Streptomyces</taxon>
    </lineage>
</organism>
<accession>A0ABQ3CFY5</accession>
<protein>
    <recommendedName>
        <fullName evidence="3">Antitoxin</fullName>
    </recommendedName>
</protein>
<evidence type="ECO:0000313" key="2">
    <source>
        <dbReference type="Proteomes" id="UP000653644"/>
    </source>
</evidence>
<proteinExistence type="predicted"/>
<name>A0ABQ3CFY5_9ACTN</name>
<sequence>MAENTSAEYGLRELRASLGNVVLDVIAERKIAYVMQRGKRVAAIVPLDLAQAAEHMLAKPGGEPSA</sequence>
<gene>
    <name evidence="1" type="ORF">GCM10010345_11220</name>
</gene>